<accession>A0A857DMD0</accession>
<name>A0A857DMD0_9FIRM</name>
<dbReference type="EMBL" id="CP046996">
    <property type="protein sequence ID" value="QHA01748.1"/>
    <property type="molecule type" value="Genomic_DNA"/>
</dbReference>
<gene>
    <name evidence="1" type="ORF">GQ588_14410</name>
</gene>
<reference evidence="1 2" key="1">
    <citation type="submission" date="2019-12" db="EMBL/GenBank/DDBJ databases">
        <title>Sequence classification of anaerobic respiratory reductive dehalogenases: First we see many, then we see few.</title>
        <authorList>
            <person name="Molenda O."/>
            <person name="Puentes Jacome L.A."/>
            <person name="Cao X."/>
            <person name="Nesbo C.L."/>
            <person name="Tang S."/>
            <person name="Morson N."/>
            <person name="Patron J."/>
            <person name="Lomheim L."/>
            <person name="Wishart D.S."/>
            <person name="Edwards E.A."/>
        </authorList>
    </citation>
    <scope>NUCLEOTIDE SEQUENCE [LARGE SCALE GENOMIC DNA]</scope>
    <source>
        <strain evidence="1 2">12DCA</strain>
    </source>
</reference>
<sequence>MLTLVDESIVSKRNTVCNNNGMKPLPVENKEQSVSSAFRLLGLGGLKLWRNLFNMEGKR</sequence>
<proteinExistence type="predicted"/>
<organism evidence="1 2">
    <name type="scientific">Dehalobacter restrictus</name>
    <dbReference type="NCBI Taxonomy" id="55583"/>
    <lineage>
        <taxon>Bacteria</taxon>
        <taxon>Bacillati</taxon>
        <taxon>Bacillota</taxon>
        <taxon>Clostridia</taxon>
        <taxon>Eubacteriales</taxon>
        <taxon>Desulfitobacteriaceae</taxon>
        <taxon>Dehalobacter</taxon>
    </lineage>
</organism>
<protein>
    <submittedName>
        <fullName evidence="1">Uncharacterized protein</fullName>
    </submittedName>
</protein>
<evidence type="ECO:0000313" key="2">
    <source>
        <dbReference type="Proteomes" id="UP000430508"/>
    </source>
</evidence>
<dbReference type="Proteomes" id="UP000430508">
    <property type="component" value="Chromosome"/>
</dbReference>
<dbReference type="AlphaFoldDB" id="A0A857DMD0"/>
<evidence type="ECO:0000313" key="1">
    <source>
        <dbReference type="EMBL" id="QHA01748.1"/>
    </source>
</evidence>